<feature type="region of interest" description="Disordered" evidence="1">
    <location>
        <begin position="336"/>
        <end position="387"/>
    </location>
</feature>
<keyword evidence="3" id="KW-1185">Reference proteome</keyword>
<feature type="compositionally biased region" description="Basic and acidic residues" evidence="1">
    <location>
        <begin position="339"/>
        <end position="387"/>
    </location>
</feature>
<dbReference type="InterPro" id="IPR025683">
    <property type="entry name" value="Protein_beta"/>
</dbReference>
<evidence type="ECO:0000256" key="1">
    <source>
        <dbReference type="SAM" id="MobiDB-lite"/>
    </source>
</evidence>
<evidence type="ECO:0000313" key="2">
    <source>
        <dbReference type="EMBL" id="MFI0791407.1"/>
    </source>
</evidence>
<comment type="caution">
    <text evidence="2">The sequence shown here is derived from an EMBL/GenBank/DDBJ whole genome shotgun (WGS) entry which is preliminary data.</text>
</comment>
<gene>
    <name evidence="2" type="ORF">ACH4OY_01700</name>
</gene>
<evidence type="ECO:0000313" key="3">
    <source>
        <dbReference type="Proteomes" id="UP001611075"/>
    </source>
</evidence>
<accession>A0ABW7SGP8</accession>
<sequence length="387" mass="41828">MVPAHWGRAAEPNYRPVLTARRGTLEALRHLDGAAAALLAPVLNVSTMDHSLSDGLARLPPGLLPAVDVTALPDGVGGELVRWGVPLVPVAGLAESDARLTAHGLAARAYADRLVVRLRAGLDRSGPDATTAAVERIWRLTRLAPEQCELLVDAGDVCCQADVRLAEPRVRRLVDWARRHAWQAVTVAAGGVPPTLSRLPTDEPVRLDRWDWLLWQRLADLGVGYGDYGVDCAVAGADAAGDRLPTVRYTTDGAWWVYRWSRRGGRGDERVADLCRTLVSAPHWPTVGAGFSWGDHEILRRSRGMAGAGSTTNWAAWSTSHHLARVLFDLGRPDGAWPADDRRPGTRPGGEDRAWSGGERRTGGWRGGPERGRPGRPHRGGEAGRAD</sequence>
<name>A0ABW7SGP8_9ACTN</name>
<proteinExistence type="predicted"/>
<reference evidence="2 3" key="1">
    <citation type="submission" date="2024-10" db="EMBL/GenBank/DDBJ databases">
        <title>The Natural Products Discovery Center: Release of the First 8490 Sequenced Strains for Exploring Actinobacteria Biosynthetic Diversity.</title>
        <authorList>
            <person name="Kalkreuter E."/>
            <person name="Kautsar S.A."/>
            <person name="Yang D."/>
            <person name="Bader C.D."/>
            <person name="Teijaro C.N."/>
            <person name="Fluegel L."/>
            <person name="Davis C.M."/>
            <person name="Simpson J.R."/>
            <person name="Lauterbach L."/>
            <person name="Steele A.D."/>
            <person name="Gui C."/>
            <person name="Meng S."/>
            <person name="Li G."/>
            <person name="Viehrig K."/>
            <person name="Ye F."/>
            <person name="Su P."/>
            <person name="Kiefer A.F."/>
            <person name="Nichols A."/>
            <person name="Cepeda A.J."/>
            <person name="Yan W."/>
            <person name="Fan B."/>
            <person name="Jiang Y."/>
            <person name="Adhikari A."/>
            <person name="Zheng C.-J."/>
            <person name="Schuster L."/>
            <person name="Cowan T.M."/>
            <person name="Smanski M.J."/>
            <person name="Chevrette M.G."/>
            <person name="De Carvalho L.P.S."/>
            <person name="Shen B."/>
        </authorList>
    </citation>
    <scope>NUCLEOTIDE SEQUENCE [LARGE SCALE GENOMIC DNA]</scope>
    <source>
        <strain evidence="2 3">NPDC021253</strain>
    </source>
</reference>
<dbReference type="EMBL" id="JBIRPU010000001">
    <property type="protein sequence ID" value="MFI0791407.1"/>
    <property type="molecule type" value="Genomic_DNA"/>
</dbReference>
<dbReference type="Pfam" id="PF14350">
    <property type="entry name" value="Beta_protein"/>
    <property type="match status" value="1"/>
</dbReference>
<evidence type="ECO:0008006" key="4">
    <source>
        <dbReference type="Google" id="ProtNLM"/>
    </source>
</evidence>
<dbReference type="Proteomes" id="UP001611075">
    <property type="component" value="Unassembled WGS sequence"/>
</dbReference>
<organism evidence="2 3">
    <name type="scientific">Micromonospora rubida</name>
    <dbReference type="NCBI Taxonomy" id="2697657"/>
    <lineage>
        <taxon>Bacteria</taxon>
        <taxon>Bacillati</taxon>
        <taxon>Actinomycetota</taxon>
        <taxon>Actinomycetes</taxon>
        <taxon>Micromonosporales</taxon>
        <taxon>Micromonosporaceae</taxon>
        <taxon>Micromonospora</taxon>
    </lineage>
</organism>
<dbReference type="RefSeq" id="WP_396676031.1">
    <property type="nucleotide sequence ID" value="NZ_JBIRPU010000001.1"/>
</dbReference>
<protein>
    <recommendedName>
        <fullName evidence="4">Beta protein</fullName>
    </recommendedName>
</protein>